<evidence type="ECO:0000313" key="4">
    <source>
        <dbReference type="Proteomes" id="UP000308292"/>
    </source>
</evidence>
<keyword evidence="3" id="KW-0614">Plasmid</keyword>
<geneLocation type="plasmid" evidence="4">
    <name>rcs29_pii</name>
</geneLocation>
<dbReference type="AlphaFoldDB" id="A0A2P9E302"/>
<keyword evidence="2" id="KW-0732">Signal</keyword>
<feature type="chain" id="PRO_5015131513" evidence="2">
    <location>
        <begin position="21"/>
        <end position="46"/>
    </location>
</feature>
<evidence type="ECO:0000313" key="3">
    <source>
        <dbReference type="EMBL" id="SPD97764.1"/>
    </source>
</evidence>
<proteinExistence type="predicted"/>
<accession>A0A2P9E302</accession>
<organism evidence="3 4">
    <name type="scientific">Escherichia coli</name>
    <dbReference type="NCBI Taxonomy" id="562"/>
    <lineage>
        <taxon>Bacteria</taxon>
        <taxon>Pseudomonadati</taxon>
        <taxon>Pseudomonadota</taxon>
        <taxon>Gammaproteobacteria</taxon>
        <taxon>Enterobacterales</taxon>
        <taxon>Enterobacteriaceae</taxon>
        <taxon>Escherichia</taxon>
    </lineage>
</organism>
<dbReference type="EMBL" id="LT985239">
    <property type="protein sequence ID" value="SPD97764.1"/>
    <property type="molecule type" value="Genomic_DNA"/>
</dbReference>
<protein>
    <submittedName>
        <fullName evidence="3">Uncharacterized protein</fullName>
    </submittedName>
</protein>
<feature type="transmembrane region" description="Helical" evidence="1">
    <location>
        <begin position="30"/>
        <end position="45"/>
    </location>
</feature>
<name>A0A2P9E302_ECOLX</name>
<reference evidence="4" key="1">
    <citation type="submission" date="2018-02" db="EMBL/GenBank/DDBJ databases">
        <authorList>
            <person name="Cea G.-C."/>
            <person name="William W."/>
        </authorList>
    </citation>
    <scope>NUCLEOTIDE SEQUENCE [LARGE SCALE GENOMIC DNA]</scope>
    <source>
        <strain evidence="4">692</strain>
        <plasmid evidence="4">rcs29_pii</plasmid>
    </source>
</reference>
<evidence type="ECO:0000256" key="2">
    <source>
        <dbReference type="SAM" id="SignalP"/>
    </source>
</evidence>
<keyword evidence="1" id="KW-1133">Transmembrane helix</keyword>
<dbReference type="Proteomes" id="UP000308292">
    <property type="component" value="Plasmid RCS29_pII"/>
</dbReference>
<keyword evidence="1" id="KW-0812">Transmembrane</keyword>
<keyword evidence="1" id="KW-0472">Membrane</keyword>
<sequence>MFSVLLAAFSFVSTMGLANAAAPIKNVFPLLLLVIVLITNYNIYFR</sequence>
<evidence type="ECO:0000256" key="1">
    <source>
        <dbReference type="SAM" id="Phobius"/>
    </source>
</evidence>
<feature type="signal peptide" evidence="2">
    <location>
        <begin position="1"/>
        <end position="20"/>
    </location>
</feature>
<gene>
    <name evidence="3" type="ORF">RCS29_PII0009</name>
</gene>